<sequence length="183" mass="20352">MLPLPFLAPKQPLVSIPTRNIPYVGVRRCNSDNLNEACRVLFICPNVDRDQEMLSSIIANTIGGGYENICKAVKNALHVARKNQAPSALIIGRKFSLSETKNYKKELEDGEFIVDIVVGIDKTSHANVLICPNEYKDPTRVLLAVANIIGGDYNKTFKAVKKALYLARNKNDPYTLIINCNFT</sequence>
<dbReference type="EMBL" id="JBBPBN010000030">
    <property type="protein sequence ID" value="KAK9005669.1"/>
    <property type="molecule type" value="Genomic_DNA"/>
</dbReference>
<evidence type="ECO:0008006" key="3">
    <source>
        <dbReference type="Google" id="ProtNLM"/>
    </source>
</evidence>
<keyword evidence="2" id="KW-1185">Reference proteome</keyword>
<reference evidence="1 2" key="1">
    <citation type="journal article" date="2024" name="G3 (Bethesda)">
        <title>Genome assembly of Hibiscus sabdariffa L. provides insights into metabolisms of medicinal natural products.</title>
        <authorList>
            <person name="Kim T."/>
        </authorList>
    </citation>
    <scope>NUCLEOTIDE SEQUENCE [LARGE SCALE GENOMIC DNA]</scope>
    <source>
        <strain evidence="1">TK-2024</strain>
        <tissue evidence="1">Old leaves</tissue>
    </source>
</reference>
<name>A0ABR2QY96_9ROSI</name>
<gene>
    <name evidence="1" type="ORF">V6N11_043094</name>
</gene>
<organism evidence="1 2">
    <name type="scientific">Hibiscus sabdariffa</name>
    <name type="common">roselle</name>
    <dbReference type="NCBI Taxonomy" id="183260"/>
    <lineage>
        <taxon>Eukaryota</taxon>
        <taxon>Viridiplantae</taxon>
        <taxon>Streptophyta</taxon>
        <taxon>Embryophyta</taxon>
        <taxon>Tracheophyta</taxon>
        <taxon>Spermatophyta</taxon>
        <taxon>Magnoliopsida</taxon>
        <taxon>eudicotyledons</taxon>
        <taxon>Gunneridae</taxon>
        <taxon>Pentapetalae</taxon>
        <taxon>rosids</taxon>
        <taxon>malvids</taxon>
        <taxon>Malvales</taxon>
        <taxon>Malvaceae</taxon>
        <taxon>Malvoideae</taxon>
        <taxon>Hibiscus</taxon>
    </lineage>
</organism>
<proteinExistence type="predicted"/>
<accession>A0ABR2QY96</accession>
<evidence type="ECO:0000313" key="2">
    <source>
        <dbReference type="Proteomes" id="UP001396334"/>
    </source>
</evidence>
<dbReference type="Proteomes" id="UP001396334">
    <property type="component" value="Unassembled WGS sequence"/>
</dbReference>
<evidence type="ECO:0000313" key="1">
    <source>
        <dbReference type="EMBL" id="KAK9005669.1"/>
    </source>
</evidence>
<protein>
    <recommendedName>
        <fullName evidence="3">Piwi domain-containing protein</fullName>
    </recommendedName>
</protein>
<comment type="caution">
    <text evidence="1">The sequence shown here is derived from an EMBL/GenBank/DDBJ whole genome shotgun (WGS) entry which is preliminary data.</text>
</comment>